<dbReference type="RefSeq" id="WP_089282323.1">
    <property type="nucleotide sequence ID" value="NZ_FZOJ01000006.1"/>
</dbReference>
<evidence type="ECO:0000313" key="1">
    <source>
        <dbReference type="EMBL" id="SNS21713.1"/>
    </source>
</evidence>
<keyword evidence="2" id="KW-1185">Reference proteome</keyword>
<protein>
    <submittedName>
        <fullName evidence="1">Uncharacterized protein</fullName>
    </submittedName>
</protein>
<sequence length="669" mass="76455">MSYNFKLIDYYVSNQSYVFKISAPTLKDGFEFAYIPISKFPSLLMLDYFIGKRLDEPILAGYFTDMLEASDGGFVTLDNFRRSTFSNLLGVSKKELGCSKVYPKQFTRDIYKRGISDEKDNLRGDLERNLHFQSIYVDAYSSSKQIINNSIDMFQRDSTEWHSVLSKAVTSLIDIRGCDVQSHISPGRVNTFGGEVASVTDILRSDLQMGYKTESSYLLDRDYSLQATVSDTLSSDRPLEHIAGLVDLAVSDNEHEGEFVTSKQFGRDFTILVESVSSIVATKTAEQGVEYSDLVLSSSDSFREASTHDASLYSKPRRKLRKNMGGEASREQGRPIFKTFTPMATHRRNTDRLRKHYMDNAITQQSKDLTKHSIGSYLKPRSKGLSNHGAYSLIRQEDKSIKQNYAIDSIRPNFKHLNNTQRNLESKWVGREKLNRKNIDIYKREKVVPLTKQHQVSLYNEKLGSLVDDILSDKFKDFVITNDKDIPVTKGQGLIHKYDDILKEGMDVSEWENGFFVPEDYDSSDPFNPYYPWVESYNKQTIQDKDWCKNWQFNDRDEMESKEGMCVIGTEGDSFKLSVDVEIGQGIECISGIVFNYKDSSNYYLLELKQGSLNPVSLYRVVGGVKKKILSPLTKMSLVAGQFYTVSIESLDSKVKIKVNNRLVYEFNF</sequence>
<dbReference type="OrthoDB" id="2481087at2"/>
<proteinExistence type="predicted"/>
<dbReference type="EMBL" id="FZOJ01000006">
    <property type="protein sequence ID" value="SNS21713.1"/>
    <property type="molecule type" value="Genomic_DNA"/>
</dbReference>
<evidence type="ECO:0000313" key="2">
    <source>
        <dbReference type="Proteomes" id="UP000198304"/>
    </source>
</evidence>
<name>A0A239CQN8_9FIRM</name>
<dbReference type="AlphaFoldDB" id="A0A239CQN8"/>
<reference evidence="1 2" key="1">
    <citation type="submission" date="2017-06" db="EMBL/GenBank/DDBJ databases">
        <authorList>
            <person name="Kim H.J."/>
            <person name="Triplett B.A."/>
        </authorList>
    </citation>
    <scope>NUCLEOTIDE SEQUENCE [LARGE SCALE GENOMIC DNA]</scope>
    <source>
        <strain evidence="1 2">SCA</strain>
    </source>
</reference>
<organism evidence="1 2">
    <name type="scientific">Anaerovirgula multivorans</name>
    <dbReference type="NCBI Taxonomy" id="312168"/>
    <lineage>
        <taxon>Bacteria</taxon>
        <taxon>Bacillati</taxon>
        <taxon>Bacillota</taxon>
        <taxon>Clostridia</taxon>
        <taxon>Peptostreptococcales</taxon>
        <taxon>Natronincolaceae</taxon>
        <taxon>Anaerovirgula</taxon>
    </lineage>
</organism>
<dbReference type="Gene3D" id="2.60.120.560">
    <property type="entry name" value="Exo-inulinase, domain 1"/>
    <property type="match status" value="1"/>
</dbReference>
<accession>A0A239CQN8</accession>
<gene>
    <name evidence="1" type="ORF">SAMN05446037_100669</name>
</gene>
<dbReference type="Proteomes" id="UP000198304">
    <property type="component" value="Unassembled WGS sequence"/>
</dbReference>